<feature type="domain" description="FBD" evidence="1">
    <location>
        <begin position="2"/>
        <end position="71"/>
    </location>
</feature>
<organism evidence="2 3">
    <name type="scientific">Arabidopsis thaliana</name>
    <name type="common">Mouse-ear cress</name>
    <dbReference type="NCBI Taxonomy" id="3702"/>
    <lineage>
        <taxon>Eukaryota</taxon>
        <taxon>Viridiplantae</taxon>
        <taxon>Streptophyta</taxon>
        <taxon>Embryophyta</taxon>
        <taxon>Tracheophyta</taxon>
        <taxon>Spermatophyta</taxon>
        <taxon>Magnoliopsida</taxon>
        <taxon>eudicotyledons</taxon>
        <taxon>Gunneridae</taxon>
        <taxon>Pentapetalae</taxon>
        <taxon>rosids</taxon>
        <taxon>malvids</taxon>
        <taxon>Brassicales</taxon>
        <taxon>Brassicaceae</taxon>
        <taxon>Camelineae</taxon>
        <taxon>Arabidopsis</taxon>
    </lineage>
</organism>
<dbReference type="Proteomes" id="UP000516314">
    <property type="component" value="Chromosome 3"/>
</dbReference>
<dbReference type="EMBL" id="LR881468">
    <property type="protein sequence ID" value="CAD5326241.1"/>
    <property type="molecule type" value="Genomic_DNA"/>
</dbReference>
<name>A0A7G2EV14_ARATH</name>
<reference evidence="2 3" key="1">
    <citation type="submission" date="2020-09" db="EMBL/GenBank/DDBJ databases">
        <authorList>
            <person name="Ashkenazy H."/>
        </authorList>
    </citation>
    <scope>NUCLEOTIDE SEQUENCE [LARGE SCALE GENOMIC DNA]</scope>
    <source>
        <strain evidence="3">cv. Cdm-0</strain>
    </source>
</reference>
<evidence type="ECO:0000313" key="2">
    <source>
        <dbReference type="EMBL" id="CAD5326241.1"/>
    </source>
</evidence>
<sequence>MLLKDGKVLEISGYKGTWQELNQMKRFLGNLSRLEVVRVYHKAMDDKERINVMFDLFLLPKVSSECDIQVMKETA</sequence>
<dbReference type="SMART" id="SM00579">
    <property type="entry name" value="FBD"/>
    <property type="match status" value="1"/>
</dbReference>
<dbReference type="InterPro" id="IPR006566">
    <property type="entry name" value="FBD"/>
</dbReference>
<proteinExistence type="predicted"/>
<gene>
    <name evidence="2" type="ORF">AT9943_LOCUS14022</name>
</gene>
<protein>
    <submittedName>
        <fullName evidence="2">(thale cress) hypothetical protein</fullName>
    </submittedName>
</protein>
<accession>A0A7G2EV14</accession>
<dbReference type="AlphaFoldDB" id="A0A7G2EV14"/>
<evidence type="ECO:0000259" key="1">
    <source>
        <dbReference type="SMART" id="SM00579"/>
    </source>
</evidence>
<evidence type="ECO:0000313" key="3">
    <source>
        <dbReference type="Proteomes" id="UP000516314"/>
    </source>
</evidence>